<reference evidence="1 2" key="1">
    <citation type="submission" date="2019-07" db="EMBL/GenBank/DDBJ databases">
        <title>Whole genome shotgun sequence of Cellulomonas aerilata NBRC 106308.</title>
        <authorList>
            <person name="Hosoyama A."/>
            <person name="Uohara A."/>
            <person name="Ohji S."/>
            <person name="Ichikawa N."/>
        </authorList>
    </citation>
    <scope>NUCLEOTIDE SEQUENCE [LARGE SCALE GENOMIC DNA]</scope>
    <source>
        <strain evidence="1 2">NBRC 106308</strain>
    </source>
</reference>
<dbReference type="EMBL" id="BJYY01000001">
    <property type="protein sequence ID" value="GEO32620.1"/>
    <property type="molecule type" value="Genomic_DNA"/>
</dbReference>
<dbReference type="Proteomes" id="UP000321181">
    <property type="component" value="Unassembled WGS sequence"/>
</dbReference>
<proteinExistence type="predicted"/>
<dbReference type="AlphaFoldDB" id="A0A512D8M0"/>
<name>A0A512D8M0_9CELL</name>
<organism evidence="1 2">
    <name type="scientific">Cellulomonas aerilata</name>
    <dbReference type="NCBI Taxonomy" id="515326"/>
    <lineage>
        <taxon>Bacteria</taxon>
        <taxon>Bacillati</taxon>
        <taxon>Actinomycetota</taxon>
        <taxon>Actinomycetes</taxon>
        <taxon>Micrococcales</taxon>
        <taxon>Cellulomonadaceae</taxon>
        <taxon>Cellulomonas</taxon>
    </lineage>
</organism>
<accession>A0A512D8M0</accession>
<sequence length="127" mass="13415">MVADDVRFGSALPPVRAVDLSDLAPEVAGPLVALLAAVDGLGSLDEVDVDGRAADAVAAVIGQARSRLAVRQARMVAVIEADGLWSTQARSLSTWVARRYDVSARTAQVTVRLGRALRDHLPLTTCR</sequence>
<protein>
    <submittedName>
        <fullName evidence="1">Uncharacterized protein</fullName>
    </submittedName>
</protein>
<keyword evidence="2" id="KW-1185">Reference proteome</keyword>
<evidence type="ECO:0000313" key="1">
    <source>
        <dbReference type="EMBL" id="GEO32620.1"/>
    </source>
</evidence>
<comment type="caution">
    <text evidence="1">The sequence shown here is derived from an EMBL/GenBank/DDBJ whole genome shotgun (WGS) entry which is preliminary data.</text>
</comment>
<gene>
    <name evidence="1" type="ORF">CAE01nite_03450</name>
</gene>
<evidence type="ECO:0000313" key="2">
    <source>
        <dbReference type="Proteomes" id="UP000321181"/>
    </source>
</evidence>